<dbReference type="Proteomes" id="UP000479710">
    <property type="component" value="Unassembled WGS sequence"/>
</dbReference>
<feature type="compositionally biased region" description="Low complexity" evidence="1">
    <location>
        <begin position="91"/>
        <end position="108"/>
    </location>
</feature>
<protein>
    <submittedName>
        <fullName evidence="2">Uncharacterized protein</fullName>
    </submittedName>
</protein>
<evidence type="ECO:0000313" key="3">
    <source>
        <dbReference type="Proteomes" id="UP000479710"/>
    </source>
</evidence>
<sequence>MAPDTGLKESSDGLKTRWRRVASAWRKLTIFRRRRSRLCSAAAAGKPSRRTDTAAAFRRRGHGELAEPRPGGGRLLPLAGHRRLSRREGGATAARSRFSPAAARVLEQ</sequence>
<comment type="caution">
    <text evidence="2">The sequence shown here is derived from an EMBL/GenBank/DDBJ whole genome shotgun (WGS) entry which is preliminary data.</text>
</comment>
<evidence type="ECO:0000313" key="2">
    <source>
        <dbReference type="EMBL" id="KAF0926224.1"/>
    </source>
</evidence>
<feature type="region of interest" description="Disordered" evidence="1">
    <location>
        <begin position="39"/>
        <end position="108"/>
    </location>
</feature>
<keyword evidence="3" id="KW-1185">Reference proteome</keyword>
<organism evidence="2 3">
    <name type="scientific">Oryza meyeriana var. granulata</name>
    <dbReference type="NCBI Taxonomy" id="110450"/>
    <lineage>
        <taxon>Eukaryota</taxon>
        <taxon>Viridiplantae</taxon>
        <taxon>Streptophyta</taxon>
        <taxon>Embryophyta</taxon>
        <taxon>Tracheophyta</taxon>
        <taxon>Spermatophyta</taxon>
        <taxon>Magnoliopsida</taxon>
        <taxon>Liliopsida</taxon>
        <taxon>Poales</taxon>
        <taxon>Poaceae</taxon>
        <taxon>BOP clade</taxon>
        <taxon>Oryzoideae</taxon>
        <taxon>Oryzeae</taxon>
        <taxon>Oryzinae</taxon>
        <taxon>Oryza</taxon>
        <taxon>Oryza meyeriana</taxon>
    </lineage>
</organism>
<evidence type="ECO:0000256" key="1">
    <source>
        <dbReference type="SAM" id="MobiDB-lite"/>
    </source>
</evidence>
<dbReference type="AlphaFoldDB" id="A0A6G1ENM9"/>
<accession>A0A6G1ENM9</accession>
<reference evidence="2 3" key="1">
    <citation type="submission" date="2019-11" db="EMBL/GenBank/DDBJ databases">
        <title>Whole genome sequence of Oryza granulata.</title>
        <authorList>
            <person name="Li W."/>
        </authorList>
    </citation>
    <scope>NUCLEOTIDE SEQUENCE [LARGE SCALE GENOMIC DNA]</scope>
    <source>
        <strain evidence="3">cv. Menghai</strain>
        <tissue evidence="2">Leaf</tissue>
    </source>
</reference>
<name>A0A6G1ENM9_9ORYZ</name>
<gene>
    <name evidence="2" type="ORF">E2562_022053</name>
</gene>
<proteinExistence type="predicted"/>
<dbReference type="EMBL" id="SPHZ02000003">
    <property type="protein sequence ID" value="KAF0926224.1"/>
    <property type="molecule type" value="Genomic_DNA"/>
</dbReference>